<dbReference type="PANTHER" id="PTHR47053">
    <property type="entry name" value="MUREIN DD-ENDOPEPTIDASE MEPH-RELATED"/>
    <property type="match status" value="1"/>
</dbReference>
<protein>
    <submittedName>
        <fullName evidence="7">C40 family peptidase</fullName>
    </submittedName>
</protein>
<organism evidence="7 8">
    <name type="scientific">Paenibacillus roseus</name>
    <dbReference type="NCBI Taxonomy" id="2798579"/>
    <lineage>
        <taxon>Bacteria</taxon>
        <taxon>Bacillati</taxon>
        <taxon>Bacillota</taxon>
        <taxon>Bacilli</taxon>
        <taxon>Bacillales</taxon>
        <taxon>Paenibacillaceae</taxon>
        <taxon>Paenibacillus</taxon>
    </lineage>
</organism>
<evidence type="ECO:0000256" key="4">
    <source>
        <dbReference type="ARBA" id="ARBA00022807"/>
    </source>
</evidence>
<feature type="signal peptide" evidence="5">
    <location>
        <begin position="1"/>
        <end position="32"/>
    </location>
</feature>
<dbReference type="Gene3D" id="3.90.1720.10">
    <property type="entry name" value="endopeptidase domain like (from Nostoc punctiforme)"/>
    <property type="match status" value="1"/>
</dbReference>
<keyword evidence="3" id="KW-0378">Hydrolase</keyword>
<dbReference type="RefSeq" id="WP_199021192.1">
    <property type="nucleotide sequence ID" value="NZ_JAELUP010000103.1"/>
</dbReference>
<proteinExistence type="inferred from homology"/>
<feature type="chain" id="PRO_5039227137" evidence="5">
    <location>
        <begin position="33"/>
        <end position="166"/>
    </location>
</feature>
<keyword evidence="8" id="KW-1185">Reference proteome</keyword>
<reference evidence="7" key="1">
    <citation type="submission" date="2020-12" db="EMBL/GenBank/DDBJ databases">
        <authorList>
            <person name="Huq M.A."/>
        </authorList>
    </citation>
    <scope>NUCLEOTIDE SEQUENCE</scope>
    <source>
        <strain evidence="7">MAHUQ-46</strain>
    </source>
</reference>
<dbReference type="EMBL" id="JAELUP010000103">
    <property type="protein sequence ID" value="MBJ6363665.1"/>
    <property type="molecule type" value="Genomic_DNA"/>
</dbReference>
<evidence type="ECO:0000259" key="6">
    <source>
        <dbReference type="PROSITE" id="PS51935"/>
    </source>
</evidence>
<name>A0A934JBA1_9BACL</name>
<evidence type="ECO:0000313" key="7">
    <source>
        <dbReference type="EMBL" id="MBJ6363665.1"/>
    </source>
</evidence>
<evidence type="ECO:0000256" key="2">
    <source>
        <dbReference type="ARBA" id="ARBA00022670"/>
    </source>
</evidence>
<sequence length="166" mass="17718">MLKSQLIQKVIITGLFAAIGLSATGIAGQAPAAYAASTTSAKADNIIAIGKKYLGTKYVFGAPTGITASFDCSSFTQYIYKKNGISLPRLSQDQAKKGITVKKANLQKGDLVFFKVPSRGKSIAHVAVYIGNNKILHTYGDGGVKFSDLNSPHWESNYVTARRVIS</sequence>
<dbReference type="Proteomes" id="UP000640274">
    <property type="component" value="Unassembled WGS sequence"/>
</dbReference>
<dbReference type="PROSITE" id="PS51935">
    <property type="entry name" value="NLPC_P60"/>
    <property type="match status" value="1"/>
</dbReference>
<dbReference type="InterPro" id="IPR038765">
    <property type="entry name" value="Papain-like_cys_pep_sf"/>
</dbReference>
<feature type="domain" description="NlpC/P60" evidence="6">
    <location>
        <begin position="40"/>
        <end position="165"/>
    </location>
</feature>
<dbReference type="GO" id="GO:0006508">
    <property type="term" value="P:proteolysis"/>
    <property type="evidence" value="ECO:0007669"/>
    <property type="project" value="UniProtKB-KW"/>
</dbReference>
<dbReference type="InterPro" id="IPR000064">
    <property type="entry name" value="NLP_P60_dom"/>
</dbReference>
<evidence type="ECO:0000256" key="1">
    <source>
        <dbReference type="ARBA" id="ARBA00007074"/>
    </source>
</evidence>
<dbReference type="Pfam" id="PF00877">
    <property type="entry name" value="NLPC_P60"/>
    <property type="match status" value="1"/>
</dbReference>
<comment type="caution">
    <text evidence="7">The sequence shown here is derived from an EMBL/GenBank/DDBJ whole genome shotgun (WGS) entry which is preliminary data.</text>
</comment>
<evidence type="ECO:0000256" key="5">
    <source>
        <dbReference type="SAM" id="SignalP"/>
    </source>
</evidence>
<dbReference type="SUPFAM" id="SSF54001">
    <property type="entry name" value="Cysteine proteinases"/>
    <property type="match status" value="1"/>
</dbReference>
<keyword evidence="5" id="KW-0732">Signal</keyword>
<gene>
    <name evidence="7" type="ORF">JFN88_20860</name>
</gene>
<dbReference type="GO" id="GO:0008234">
    <property type="term" value="F:cysteine-type peptidase activity"/>
    <property type="evidence" value="ECO:0007669"/>
    <property type="project" value="UniProtKB-KW"/>
</dbReference>
<accession>A0A934JBA1</accession>
<dbReference type="PANTHER" id="PTHR47053:SF1">
    <property type="entry name" value="MUREIN DD-ENDOPEPTIDASE MEPH-RELATED"/>
    <property type="match status" value="1"/>
</dbReference>
<evidence type="ECO:0000313" key="8">
    <source>
        <dbReference type="Proteomes" id="UP000640274"/>
    </source>
</evidence>
<dbReference type="AlphaFoldDB" id="A0A934JBA1"/>
<comment type="similarity">
    <text evidence="1">Belongs to the peptidase C40 family.</text>
</comment>
<keyword evidence="2" id="KW-0645">Protease</keyword>
<dbReference type="InterPro" id="IPR051202">
    <property type="entry name" value="Peptidase_C40"/>
</dbReference>
<keyword evidence="4" id="KW-0788">Thiol protease</keyword>
<evidence type="ECO:0000256" key="3">
    <source>
        <dbReference type="ARBA" id="ARBA00022801"/>
    </source>
</evidence>